<keyword evidence="3" id="KW-0805">Transcription regulation</keyword>
<dbReference type="PROSITE" id="PS00675">
    <property type="entry name" value="SIGMA54_INTERACT_1"/>
    <property type="match status" value="1"/>
</dbReference>
<dbReference type="SMART" id="SM00448">
    <property type="entry name" value="REC"/>
    <property type="match status" value="1"/>
</dbReference>
<keyword evidence="4" id="KW-0238">DNA-binding</keyword>
<evidence type="ECO:0000313" key="9">
    <source>
        <dbReference type="EMBL" id="MEO1765784.1"/>
    </source>
</evidence>
<keyword evidence="5" id="KW-0804">Transcription</keyword>
<dbReference type="SUPFAM" id="SSF52540">
    <property type="entry name" value="P-loop containing nucleoside triphosphate hydrolases"/>
    <property type="match status" value="1"/>
</dbReference>
<dbReference type="SMART" id="SM00382">
    <property type="entry name" value="AAA"/>
    <property type="match status" value="1"/>
</dbReference>
<evidence type="ECO:0000256" key="3">
    <source>
        <dbReference type="ARBA" id="ARBA00023015"/>
    </source>
</evidence>
<dbReference type="PROSITE" id="PS50110">
    <property type="entry name" value="RESPONSE_REGULATORY"/>
    <property type="match status" value="1"/>
</dbReference>
<dbReference type="InterPro" id="IPR027417">
    <property type="entry name" value="P-loop_NTPase"/>
</dbReference>
<dbReference type="InterPro" id="IPR002197">
    <property type="entry name" value="HTH_Fis"/>
</dbReference>
<evidence type="ECO:0000256" key="4">
    <source>
        <dbReference type="ARBA" id="ARBA00023125"/>
    </source>
</evidence>
<keyword evidence="10" id="KW-1185">Reference proteome</keyword>
<feature type="domain" description="Response regulatory" evidence="8">
    <location>
        <begin position="5"/>
        <end position="120"/>
    </location>
</feature>
<evidence type="ECO:0000313" key="10">
    <source>
        <dbReference type="Proteomes" id="UP001482231"/>
    </source>
</evidence>
<dbReference type="Pfam" id="PF02954">
    <property type="entry name" value="HTH_8"/>
    <property type="match status" value="1"/>
</dbReference>
<evidence type="ECO:0000259" key="8">
    <source>
        <dbReference type="PROSITE" id="PS50110"/>
    </source>
</evidence>
<keyword evidence="6" id="KW-0597">Phosphoprotein</keyword>
<dbReference type="InterPro" id="IPR025944">
    <property type="entry name" value="Sigma_54_int_dom_CS"/>
</dbReference>
<dbReference type="PROSITE" id="PS50045">
    <property type="entry name" value="SIGMA54_INTERACT_4"/>
    <property type="match status" value="1"/>
</dbReference>
<feature type="domain" description="Sigma-54 factor interaction" evidence="7">
    <location>
        <begin position="132"/>
        <end position="360"/>
    </location>
</feature>
<dbReference type="EMBL" id="JBAJEX010000001">
    <property type="protein sequence ID" value="MEO1765784.1"/>
    <property type="molecule type" value="Genomic_DNA"/>
</dbReference>
<dbReference type="CDD" id="cd00009">
    <property type="entry name" value="AAA"/>
    <property type="match status" value="1"/>
</dbReference>
<dbReference type="PROSITE" id="PS00688">
    <property type="entry name" value="SIGMA54_INTERACT_3"/>
    <property type="match status" value="1"/>
</dbReference>
<dbReference type="Gene3D" id="3.40.50.2300">
    <property type="match status" value="1"/>
</dbReference>
<dbReference type="InterPro" id="IPR002078">
    <property type="entry name" value="Sigma_54_int"/>
</dbReference>
<reference evidence="9 10" key="1">
    <citation type="submission" date="2024-02" db="EMBL/GenBank/DDBJ databases">
        <title>New thermophilic sulfur-oxidizing bacteria from a hot springs of the Uzon caldera (Kamchatka, Russia).</title>
        <authorList>
            <person name="Dukat A.M."/>
            <person name="Elcheninov A.G."/>
            <person name="Frolov E.N."/>
        </authorList>
    </citation>
    <scope>NUCLEOTIDE SEQUENCE [LARGE SCALE GENOMIC DNA]</scope>
    <source>
        <strain evidence="9 10">AK1</strain>
    </source>
</reference>
<dbReference type="InterPro" id="IPR011006">
    <property type="entry name" value="CheY-like_superfamily"/>
</dbReference>
<evidence type="ECO:0000256" key="5">
    <source>
        <dbReference type="ARBA" id="ARBA00023163"/>
    </source>
</evidence>
<dbReference type="RefSeq" id="WP_347306241.1">
    <property type="nucleotide sequence ID" value="NZ_JBAJEX010000001.1"/>
</dbReference>
<dbReference type="PANTHER" id="PTHR32071">
    <property type="entry name" value="TRANSCRIPTIONAL REGULATORY PROTEIN"/>
    <property type="match status" value="1"/>
</dbReference>
<keyword evidence="1" id="KW-0547">Nucleotide-binding</keyword>
<gene>
    <name evidence="9" type="ORF">V6E02_00920</name>
</gene>
<dbReference type="Gene3D" id="3.40.50.300">
    <property type="entry name" value="P-loop containing nucleotide triphosphate hydrolases"/>
    <property type="match status" value="1"/>
</dbReference>
<dbReference type="Proteomes" id="UP001482231">
    <property type="component" value="Unassembled WGS sequence"/>
</dbReference>
<evidence type="ECO:0000256" key="2">
    <source>
        <dbReference type="ARBA" id="ARBA00022840"/>
    </source>
</evidence>
<sequence>MTHPPVCLVEDDAIMGESLLDRFTLEGIKTHWFRTGREALAALERHDYALVLSDIRLPDIEGETLFRTAIEKLRAVPPWIFITGYGSIDHAVSLLKLGAMDYITKPFDLDELLIKMRAVCRHCAADNGDLPMLGPSPAMRRIAATLPQLARNARTILITGESGVGKEIIAQTIHDLAQPGAPLVALNCASLSESLLETELFGHERGAFTGATRRRHGVFEQADGGTLFLDEIGDMPLSMQAKLLRVIQDKRVTRVGGEVAVPVNVRLICATHRDLRARVESGAFREDLYYRINVIHLRVPPLRERKEDVLWLARQFLRDYAAEHGVEPKQLSPEAERVLTSHRWPGNVRELKHAIERACILTPGPLIGVDFLLEDDAEAGSEGTAFEPLEAYLRHCELSYIQQALAHCDGQIAKTAGVLGISRKTLWEKLKKLGVGQGP</sequence>
<dbReference type="Gene3D" id="1.10.8.60">
    <property type="match status" value="1"/>
</dbReference>
<dbReference type="SUPFAM" id="SSF52172">
    <property type="entry name" value="CheY-like"/>
    <property type="match status" value="1"/>
</dbReference>
<dbReference type="Pfam" id="PF25601">
    <property type="entry name" value="AAA_lid_14"/>
    <property type="match status" value="1"/>
</dbReference>
<dbReference type="Gene3D" id="1.10.10.60">
    <property type="entry name" value="Homeodomain-like"/>
    <property type="match status" value="1"/>
</dbReference>
<evidence type="ECO:0000256" key="1">
    <source>
        <dbReference type="ARBA" id="ARBA00022741"/>
    </source>
</evidence>
<accession>A0ABV0EB72</accession>
<organism evidence="9 10">
    <name type="scientific">Thiobacter aerophilum</name>
    <dbReference type="NCBI Taxonomy" id="3121275"/>
    <lineage>
        <taxon>Bacteria</taxon>
        <taxon>Pseudomonadati</taxon>
        <taxon>Pseudomonadota</taxon>
        <taxon>Betaproteobacteria</taxon>
        <taxon>Burkholderiales</taxon>
        <taxon>Thiobacteraceae</taxon>
        <taxon>Thiobacter</taxon>
    </lineage>
</organism>
<dbReference type="InterPro" id="IPR025662">
    <property type="entry name" value="Sigma_54_int_dom_ATP-bd_1"/>
</dbReference>
<dbReference type="PROSITE" id="PS00676">
    <property type="entry name" value="SIGMA54_INTERACT_2"/>
    <property type="match status" value="1"/>
</dbReference>
<comment type="caution">
    <text evidence="9">The sequence shown here is derived from an EMBL/GenBank/DDBJ whole genome shotgun (WGS) entry which is preliminary data.</text>
</comment>
<dbReference type="PRINTS" id="PR01590">
    <property type="entry name" value="HTHFIS"/>
</dbReference>
<evidence type="ECO:0000256" key="6">
    <source>
        <dbReference type="PROSITE-ProRule" id="PRU00169"/>
    </source>
</evidence>
<dbReference type="SUPFAM" id="SSF46689">
    <property type="entry name" value="Homeodomain-like"/>
    <property type="match status" value="1"/>
</dbReference>
<dbReference type="InterPro" id="IPR003593">
    <property type="entry name" value="AAA+_ATPase"/>
</dbReference>
<dbReference type="InterPro" id="IPR058031">
    <property type="entry name" value="AAA_lid_NorR"/>
</dbReference>
<dbReference type="InterPro" id="IPR001789">
    <property type="entry name" value="Sig_transdc_resp-reg_receiver"/>
</dbReference>
<dbReference type="Pfam" id="PF00158">
    <property type="entry name" value="Sigma54_activat"/>
    <property type="match status" value="1"/>
</dbReference>
<keyword evidence="2" id="KW-0067">ATP-binding</keyword>
<evidence type="ECO:0000259" key="7">
    <source>
        <dbReference type="PROSITE" id="PS50045"/>
    </source>
</evidence>
<dbReference type="Pfam" id="PF00072">
    <property type="entry name" value="Response_reg"/>
    <property type="match status" value="1"/>
</dbReference>
<name>A0ABV0EB72_9BURK</name>
<dbReference type="InterPro" id="IPR025943">
    <property type="entry name" value="Sigma_54_int_dom_ATP-bd_2"/>
</dbReference>
<protein>
    <submittedName>
        <fullName evidence="9">Sigma-54 dependent transcriptional regulator</fullName>
    </submittedName>
</protein>
<proteinExistence type="predicted"/>
<dbReference type="InterPro" id="IPR009057">
    <property type="entry name" value="Homeodomain-like_sf"/>
</dbReference>
<feature type="modified residue" description="4-aspartylphosphate" evidence="6">
    <location>
        <position position="54"/>
    </location>
</feature>